<feature type="compositionally biased region" description="Basic and acidic residues" evidence="1">
    <location>
        <begin position="8"/>
        <end position="25"/>
    </location>
</feature>
<feature type="region of interest" description="Disordered" evidence="1">
    <location>
        <begin position="1"/>
        <end position="49"/>
    </location>
</feature>
<evidence type="ECO:0000256" key="1">
    <source>
        <dbReference type="SAM" id="MobiDB-lite"/>
    </source>
</evidence>
<gene>
    <name evidence="2" type="primary">109583143</name>
</gene>
<reference evidence="3" key="1">
    <citation type="journal article" date="2010" name="Nature">
        <title>The Amphimedon queenslandica genome and the evolution of animal complexity.</title>
        <authorList>
            <person name="Srivastava M."/>
            <person name="Simakov O."/>
            <person name="Chapman J."/>
            <person name="Fahey B."/>
            <person name="Gauthier M.E."/>
            <person name="Mitros T."/>
            <person name="Richards G.S."/>
            <person name="Conaco C."/>
            <person name="Dacre M."/>
            <person name="Hellsten U."/>
            <person name="Larroux C."/>
            <person name="Putnam N.H."/>
            <person name="Stanke M."/>
            <person name="Adamska M."/>
            <person name="Darling A."/>
            <person name="Degnan S.M."/>
            <person name="Oakley T.H."/>
            <person name="Plachetzki D.C."/>
            <person name="Zhai Y."/>
            <person name="Adamski M."/>
            <person name="Calcino A."/>
            <person name="Cummins S.F."/>
            <person name="Goodstein D.M."/>
            <person name="Harris C."/>
            <person name="Jackson D.J."/>
            <person name="Leys S.P."/>
            <person name="Shu S."/>
            <person name="Woodcroft B.J."/>
            <person name="Vervoort M."/>
            <person name="Kosik K.S."/>
            <person name="Manning G."/>
            <person name="Degnan B.M."/>
            <person name="Rokhsar D.S."/>
        </authorList>
    </citation>
    <scope>NUCLEOTIDE SEQUENCE [LARGE SCALE GENOMIC DNA]</scope>
</reference>
<dbReference type="EnsemblMetazoa" id="Aqu2.1.27582_001">
    <property type="protein sequence ID" value="Aqu2.1.27582_001"/>
    <property type="gene ID" value="Aqu2.1.27582"/>
</dbReference>
<dbReference type="KEGG" id="aqu:109583143"/>
<dbReference type="EnsemblMetazoa" id="XM_019998354.1">
    <property type="protein sequence ID" value="XP_019853913.1"/>
    <property type="gene ID" value="LOC109583143"/>
</dbReference>
<evidence type="ECO:0000313" key="2">
    <source>
        <dbReference type="EnsemblMetazoa" id="Aqu2.1.27582_001"/>
    </source>
</evidence>
<sequence length="186" mass="20669">MGNCCGCRSEERLRSPVSKEGKEISFTEEVEEQQKPLVGDPEPTPKRNSLGIDDAVVIDIVYYEDPTPAVPGSCTKVDEDSVELAATETTGATFDCDHATEQIRQCLDKTVQVSITKVTGFKKRCETGFTKPKTIIKVTVAPETQSQWPDDGSTLEGQLKTKIETEWNSQLKKDYFALITMKKQQC</sequence>
<protein>
    <submittedName>
        <fullName evidence="2">Uncharacterized protein</fullName>
    </submittedName>
</protein>
<dbReference type="InParanoid" id="A0A1X7UIK2"/>
<accession>A0A1X7UIK2</accession>
<proteinExistence type="predicted"/>
<organism evidence="2">
    <name type="scientific">Amphimedon queenslandica</name>
    <name type="common">Sponge</name>
    <dbReference type="NCBI Taxonomy" id="400682"/>
    <lineage>
        <taxon>Eukaryota</taxon>
        <taxon>Metazoa</taxon>
        <taxon>Porifera</taxon>
        <taxon>Demospongiae</taxon>
        <taxon>Heteroscleromorpha</taxon>
        <taxon>Haplosclerida</taxon>
        <taxon>Niphatidae</taxon>
        <taxon>Amphimedon</taxon>
    </lineage>
</organism>
<evidence type="ECO:0000313" key="3">
    <source>
        <dbReference type="Proteomes" id="UP000007879"/>
    </source>
</evidence>
<reference evidence="2" key="2">
    <citation type="submission" date="2017-05" db="UniProtKB">
        <authorList>
            <consortium name="EnsemblMetazoa"/>
        </authorList>
    </citation>
    <scope>IDENTIFICATION</scope>
</reference>
<dbReference type="AlphaFoldDB" id="A0A1X7UIK2"/>
<keyword evidence="3" id="KW-1185">Reference proteome</keyword>
<dbReference type="Proteomes" id="UP000007879">
    <property type="component" value="Unassembled WGS sequence"/>
</dbReference>
<name>A0A1X7UIK2_AMPQE</name>